<organism evidence="1 2">
    <name type="scientific">Coemansia spiralis</name>
    <dbReference type="NCBI Taxonomy" id="417178"/>
    <lineage>
        <taxon>Eukaryota</taxon>
        <taxon>Fungi</taxon>
        <taxon>Fungi incertae sedis</taxon>
        <taxon>Zoopagomycota</taxon>
        <taxon>Kickxellomycotina</taxon>
        <taxon>Kickxellomycetes</taxon>
        <taxon>Kickxellales</taxon>
        <taxon>Kickxellaceae</taxon>
        <taxon>Coemansia</taxon>
    </lineage>
</organism>
<protein>
    <submittedName>
        <fullName evidence="1">Uncharacterized protein</fullName>
    </submittedName>
</protein>
<dbReference type="OrthoDB" id="5512412at2759"/>
<sequence length="535" mass="59520">MLPINDLPATVLAQILLTAVGTPAASLAEWKTNLPLVAVCRTWTALAQCHVFRRVFVELATPPRSHVNTRLYWTSNAELLISRQCVLAARHLTIALSDRVSPGCLQSIALDILKLDCVDWQHVNTLVLPKATWALNRSAKPVSRHKRAVADIALTVQYFARNLRNIVVLDMSYLNQGSTGKYLYSNLVAFYGQKLQVLRAEGPIPFSAFCIARNIRVLELTLDSLAACVLPSICGETLRVLKMENVPRNFAWHYFRYDIFVRPVVFRQLTVLRLAFKLEDKILTEDEELDKISLGASNCDQLVFPVLKQLAIENCPPDCDLLYASHPLPELQRVALSGSARSIRHCCRLKLTWVRDLDISMFSFDSSNTTEIHRVTSHFFAGICIGRTAALSILMDRFALNPDALRWINLTKLGVRTVGFYTACKAIGRLPNLANLSVNCLELDTALSAGFAIDMSLFESADPMLAWGGRLATLSIYDFSVGSSLAVCVRCIQALVLHAEALGRLNVPKSTMQPLGLFIDMYKGRHPHLSNITVS</sequence>
<proteinExistence type="predicted"/>
<keyword evidence="2" id="KW-1185">Reference proteome</keyword>
<dbReference type="Proteomes" id="UP001151516">
    <property type="component" value="Unassembled WGS sequence"/>
</dbReference>
<evidence type="ECO:0000313" key="2">
    <source>
        <dbReference type="Proteomes" id="UP001151516"/>
    </source>
</evidence>
<dbReference type="SUPFAM" id="SSF52047">
    <property type="entry name" value="RNI-like"/>
    <property type="match status" value="1"/>
</dbReference>
<accession>A0A9W8GPS0</accession>
<gene>
    <name evidence="1" type="ORF">IWW39_000188</name>
</gene>
<name>A0A9W8GPS0_9FUNG</name>
<comment type="caution">
    <text evidence="1">The sequence shown here is derived from an EMBL/GenBank/DDBJ whole genome shotgun (WGS) entry which is preliminary data.</text>
</comment>
<evidence type="ECO:0000313" key="1">
    <source>
        <dbReference type="EMBL" id="KAJ2691128.1"/>
    </source>
</evidence>
<dbReference type="AlphaFoldDB" id="A0A9W8GPS0"/>
<reference evidence="1" key="1">
    <citation type="submission" date="2022-07" db="EMBL/GenBank/DDBJ databases">
        <title>Phylogenomic reconstructions and comparative analyses of Kickxellomycotina fungi.</title>
        <authorList>
            <person name="Reynolds N.K."/>
            <person name="Stajich J.E."/>
            <person name="Barry K."/>
            <person name="Grigoriev I.V."/>
            <person name="Crous P."/>
            <person name="Smith M.E."/>
        </authorList>
    </citation>
    <scope>NUCLEOTIDE SEQUENCE</scope>
    <source>
        <strain evidence="1">CBS 109367</strain>
    </source>
</reference>
<dbReference type="EMBL" id="JANBTX010000003">
    <property type="protein sequence ID" value="KAJ2691128.1"/>
    <property type="molecule type" value="Genomic_DNA"/>
</dbReference>